<reference evidence="1" key="1">
    <citation type="submission" date="2022-07" db="EMBL/GenBank/DDBJ databases">
        <title>Phylogenomic reconstructions and comparative analyses of Kickxellomycotina fungi.</title>
        <authorList>
            <person name="Reynolds N.K."/>
            <person name="Stajich J.E."/>
            <person name="Barry K."/>
            <person name="Grigoriev I.V."/>
            <person name="Crous P."/>
            <person name="Smith M.E."/>
        </authorList>
    </citation>
    <scope>NUCLEOTIDE SEQUENCE</scope>
    <source>
        <strain evidence="1">CBS 109366</strain>
    </source>
</reference>
<keyword evidence="1" id="KW-0418">Kinase</keyword>
<accession>A0ACC1K6Y5</accession>
<dbReference type="Proteomes" id="UP001140234">
    <property type="component" value="Unassembled WGS sequence"/>
</dbReference>
<dbReference type="EC" id="2.7.4.2" evidence="1"/>
<keyword evidence="2" id="KW-1185">Reference proteome</keyword>
<evidence type="ECO:0000313" key="2">
    <source>
        <dbReference type="Proteomes" id="UP001140234"/>
    </source>
</evidence>
<keyword evidence="1" id="KW-0808">Transferase</keyword>
<protein>
    <submittedName>
        <fullName evidence="1">Phosphomevalonate kinase</fullName>
        <ecNumber evidence="1">2.7.4.2</ecNumber>
    </submittedName>
</protein>
<proteinExistence type="predicted"/>
<sequence length="538" mass="54721">MAASASASASVTLASAPGKVLVAGGYLVLDRAHTGLVVGTDARLYTAVQSQSLDLADEAQALGASDVPVVVASPQFESAWWRYAFDAATDTLRQLASADGGQNPFVQEVLQAALALVNARAPGGLRAWLAAAGAPGAPTRRAGLKIVLAADNDFYSQRATLGRMGLEPTAASLRRVPPRAETGTTLGAVHKTGLGSSAAMVTSLVAAILAHYGVVDGSALGVVDGSALGADGGSALGADGGRHRAAEADCVRLIHNVAQYAHCVAQGKVGSGFDVSAAVHGSHVYRRFSPAVLAAAMAGGGGSAALVDATSPQNPGWDSEVAPLAVPPRLVLRLADVDAGSSTPGMVKKVLQWQRDAPEQAARLLASLDAANGRVRELWAALATAHHDDSEAYDCAVDWCAQRASAEWSTGPGPAAAAASAATTCGLLADLAAATLRMRQLQRELGDRAGVPIEPPEQTRLLDACMAVPGVCMAAVPGAGGFDAIFCIVLGPAAADAVERLWSSWSEMSVSPLLAKQASRGVCLHSIGCFPDLAQRLS</sequence>
<evidence type="ECO:0000313" key="1">
    <source>
        <dbReference type="EMBL" id="KAJ2774695.1"/>
    </source>
</evidence>
<name>A0ACC1K6Y5_9FUNG</name>
<dbReference type="EMBL" id="JANBUJ010000074">
    <property type="protein sequence ID" value="KAJ2774695.1"/>
    <property type="molecule type" value="Genomic_DNA"/>
</dbReference>
<organism evidence="1 2">
    <name type="scientific">Coemansia nantahalensis</name>
    <dbReference type="NCBI Taxonomy" id="2789366"/>
    <lineage>
        <taxon>Eukaryota</taxon>
        <taxon>Fungi</taxon>
        <taxon>Fungi incertae sedis</taxon>
        <taxon>Zoopagomycota</taxon>
        <taxon>Kickxellomycotina</taxon>
        <taxon>Kickxellomycetes</taxon>
        <taxon>Kickxellales</taxon>
        <taxon>Kickxellaceae</taxon>
        <taxon>Coemansia</taxon>
    </lineage>
</organism>
<comment type="caution">
    <text evidence="1">The sequence shown here is derived from an EMBL/GenBank/DDBJ whole genome shotgun (WGS) entry which is preliminary data.</text>
</comment>
<gene>
    <name evidence="1" type="primary">ERG8</name>
    <name evidence="1" type="ORF">IWQ57_000711</name>
</gene>